<evidence type="ECO:0000313" key="3">
    <source>
        <dbReference type="Proteomes" id="UP000016412"/>
    </source>
</evidence>
<evidence type="ECO:0000313" key="2">
    <source>
        <dbReference type="EMBL" id="ERK03372.1"/>
    </source>
</evidence>
<dbReference type="Pfam" id="PF04199">
    <property type="entry name" value="Cyclase"/>
    <property type="match status" value="1"/>
</dbReference>
<dbReference type="AlphaFoldDB" id="U1FJC6"/>
<reference evidence="3 4" key="1">
    <citation type="submission" date="2013-08" db="EMBL/GenBank/DDBJ databases">
        <authorList>
            <person name="Durkin A.S."/>
            <person name="Haft D.R."/>
            <person name="McCorrison J."/>
            <person name="Torralba M."/>
            <person name="Gillis M."/>
            <person name="Haft D.H."/>
            <person name="Methe B."/>
            <person name="Sutton G."/>
            <person name="Nelson K.E."/>
        </authorList>
    </citation>
    <scope>NUCLEOTIDE SEQUENCE [LARGE SCALE GENOMIC DNA]</scope>
    <source>
        <strain evidence="2 4">ATCC 35536</strain>
        <strain evidence="1 3">VPI DR56BR1116</strain>
    </source>
</reference>
<dbReference type="Proteomes" id="UP000016646">
    <property type="component" value="Unassembled WGS sequence"/>
</dbReference>
<evidence type="ECO:0000313" key="1">
    <source>
        <dbReference type="EMBL" id="ERF59868.1"/>
    </source>
</evidence>
<dbReference type="STRING" id="1125725.HMPREF1325_0676"/>
<dbReference type="InterPro" id="IPR007325">
    <property type="entry name" value="KFase/CYL"/>
</dbReference>
<dbReference type="InterPro" id="IPR037175">
    <property type="entry name" value="KFase_sf"/>
</dbReference>
<organism evidence="1 3">
    <name type="scientific">Treponema socranskii subsp. socranskii VPI DR56BR1116 = ATCC 35536</name>
    <dbReference type="NCBI Taxonomy" id="1125725"/>
    <lineage>
        <taxon>Bacteria</taxon>
        <taxon>Pseudomonadati</taxon>
        <taxon>Spirochaetota</taxon>
        <taxon>Spirochaetia</taxon>
        <taxon>Spirochaetales</taxon>
        <taxon>Treponemataceae</taxon>
        <taxon>Treponema</taxon>
    </lineage>
</organism>
<protein>
    <submittedName>
        <fullName evidence="1 2">Cyclase</fullName>
    </submittedName>
</protein>
<dbReference type="RefSeq" id="WP_021331145.1">
    <property type="nucleotide sequence ID" value="NZ_AUZJ01000055.1"/>
</dbReference>
<dbReference type="SUPFAM" id="SSF102198">
    <property type="entry name" value="Putative cyclase"/>
    <property type="match status" value="1"/>
</dbReference>
<evidence type="ECO:0000313" key="4">
    <source>
        <dbReference type="Proteomes" id="UP000016646"/>
    </source>
</evidence>
<dbReference type="GO" id="GO:0019441">
    <property type="term" value="P:L-tryptophan catabolic process to kynurenine"/>
    <property type="evidence" value="ECO:0007669"/>
    <property type="project" value="InterPro"/>
</dbReference>
<keyword evidence="4" id="KW-1185">Reference proteome</keyword>
<dbReference type="PATRIC" id="fig|1125725.4.peg.1124"/>
<accession>U1FJC6</accession>
<dbReference type="Gene3D" id="3.50.30.50">
    <property type="entry name" value="Putative cyclase"/>
    <property type="match status" value="1"/>
</dbReference>
<dbReference type="EMBL" id="AUZJ01000055">
    <property type="protein sequence ID" value="ERF59868.1"/>
    <property type="molecule type" value="Genomic_DNA"/>
</dbReference>
<dbReference type="Proteomes" id="UP000016412">
    <property type="component" value="Unassembled WGS sequence"/>
</dbReference>
<dbReference type="PANTHER" id="PTHR31118:SF32">
    <property type="entry name" value="KYNURENINE FORMAMIDASE"/>
    <property type="match status" value="1"/>
</dbReference>
<name>U1FJC6_TRESO</name>
<sequence>MLIDLTWPIEKHWRYGKFYREEIQSFEKGNLWQVTGFYLGSHWFSHMDFPRHTGAQYPDSSAFSLDYYNGAASILNLTKTSVENYGFTSEDLKYACKKTGKLEKILLLRSDWGLECSHMEKEFWTKAPYLTDDAIDWLQGQDINAVAFDFPQDYSIRLLIERPVGPEEQKTHTLLLRNNILLIEYLCNFNSIPSDRCEFFCLPLKLDRIDGCPVRAVARV</sequence>
<dbReference type="eggNOG" id="COG1878">
    <property type="taxonomic scope" value="Bacteria"/>
</dbReference>
<dbReference type="GO" id="GO:0004061">
    <property type="term" value="F:arylformamidase activity"/>
    <property type="evidence" value="ECO:0007669"/>
    <property type="project" value="InterPro"/>
</dbReference>
<gene>
    <name evidence="2" type="ORF">HMPREF0860_2076</name>
    <name evidence="1" type="ORF">HMPREF1325_0676</name>
</gene>
<dbReference type="OrthoDB" id="9796085at2"/>
<comment type="caution">
    <text evidence="1">The sequence shown here is derived from an EMBL/GenBank/DDBJ whole genome shotgun (WGS) entry which is preliminary data.</text>
</comment>
<dbReference type="EMBL" id="AVQI01000033">
    <property type="protein sequence ID" value="ERK03372.1"/>
    <property type="molecule type" value="Genomic_DNA"/>
</dbReference>
<proteinExistence type="predicted"/>
<dbReference type="PANTHER" id="PTHR31118">
    <property type="entry name" value="CYCLASE-LIKE PROTEIN 2"/>
    <property type="match status" value="1"/>
</dbReference>